<dbReference type="Gene3D" id="3.80.10.10">
    <property type="entry name" value="Ribonuclease Inhibitor"/>
    <property type="match status" value="1"/>
</dbReference>
<evidence type="ECO:0000313" key="1">
    <source>
        <dbReference type="EMBL" id="KAK3931588.1"/>
    </source>
</evidence>
<proteinExistence type="predicted"/>
<reference evidence="1" key="2">
    <citation type="journal article" date="2023" name="BMC Genomics">
        <title>Pest status, molecular evolution, and epigenetic factors derived from the genome assembly of Frankliniella fusca, a thysanopteran phytovirus vector.</title>
        <authorList>
            <person name="Catto M.A."/>
            <person name="Labadie P.E."/>
            <person name="Jacobson A.L."/>
            <person name="Kennedy G.G."/>
            <person name="Srinivasan R."/>
            <person name="Hunt B.G."/>
        </authorList>
    </citation>
    <scope>NUCLEOTIDE SEQUENCE</scope>
    <source>
        <strain evidence="1">PL_HMW_Pooled</strain>
    </source>
</reference>
<dbReference type="AlphaFoldDB" id="A0AAE1I214"/>
<keyword evidence="1" id="KW-0378">Hydrolase</keyword>
<comment type="caution">
    <text evidence="1">The sequence shown here is derived from an EMBL/GenBank/DDBJ whole genome shotgun (WGS) entry which is preliminary data.</text>
</comment>
<evidence type="ECO:0000313" key="2">
    <source>
        <dbReference type="Proteomes" id="UP001219518"/>
    </source>
</evidence>
<organism evidence="1 2">
    <name type="scientific">Frankliniella fusca</name>
    <dbReference type="NCBI Taxonomy" id="407009"/>
    <lineage>
        <taxon>Eukaryota</taxon>
        <taxon>Metazoa</taxon>
        <taxon>Ecdysozoa</taxon>
        <taxon>Arthropoda</taxon>
        <taxon>Hexapoda</taxon>
        <taxon>Insecta</taxon>
        <taxon>Pterygota</taxon>
        <taxon>Neoptera</taxon>
        <taxon>Paraneoptera</taxon>
        <taxon>Thysanoptera</taxon>
        <taxon>Terebrantia</taxon>
        <taxon>Thripoidea</taxon>
        <taxon>Thripidae</taxon>
        <taxon>Frankliniella</taxon>
    </lineage>
</organism>
<dbReference type="GO" id="GO:0004386">
    <property type="term" value="F:helicase activity"/>
    <property type="evidence" value="ECO:0007669"/>
    <property type="project" value="UniProtKB-KW"/>
</dbReference>
<gene>
    <name evidence="1" type="ORF">KUF71_006606</name>
</gene>
<sequence>MDVNDITYSPPGEKQAEKDAALQQAQGVLRLMDLSCADDPAWSLQLLHAAAPTVERLSVRGIGEPHLHAVHAMPRLHRLYLECPQDAMRTVPPELGPLPEGHDGLRWLRAWSLPRGTLQSLLRAHAATLEELEMWVGSPGKKEWPFSCSDLHYLLGQCGLQRLRKLLLWRGNCSHSKCKEQLAALSQALPGTEIMCDKCHGVIYMESA</sequence>
<dbReference type="InterPro" id="IPR032675">
    <property type="entry name" value="LRR_dom_sf"/>
</dbReference>
<dbReference type="EMBL" id="JAHWGI010001426">
    <property type="protein sequence ID" value="KAK3931588.1"/>
    <property type="molecule type" value="Genomic_DNA"/>
</dbReference>
<accession>A0AAE1I214</accession>
<reference evidence="1" key="1">
    <citation type="submission" date="2021-07" db="EMBL/GenBank/DDBJ databases">
        <authorList>
            <person name="Catto M.A."/>
            <person name="Jacobson A."/>
            <person name="Kennedy G."/>
            <person name="Labadie P."/>
            <person name="Hunt B.G."/>
            <person name="Srinivasan R."/>
        </authorList>
    </citation>
    <scope>NUCLEOTIDE SEQUENCE</scope>
    <source>
        <strain evidence="1">PL_HMW_Pooled</strain>
        <tissue evidence="1">Head</tissue>
    </source>
</reference>
<protein>
    <submittedName>
        <fullName evidence="1">F-box DNA helicase 1</fullName>
    </submittedName>
</protein>
<name>A0AAE1I214_9NEOP</name>
<keyword evidence="1" id="KW-0547">Nucleotide-binding</keyword>
<keyword evidence="1" id="KW-0347">Helicase</keyword>
<keyword evidence="2" id="KW-1185">Reference proteome</keyword>
<keyword evidence="1" id="KW-0067">ATP-binding</keyword>
<dbReference type="Proteomes" id="UP001219518">
    <property type="component" value="Unassembled WGS sequence"/>
</dbReference>